<reference evidence="1 2" key="1">
    <citation type="submission" date="2019-03" db="EMBL/GenBank/DDBJ databases">
        <title>Genomic Encyclopedia of Type Strains, Phase IV (KMG-IV): sequencing the most valuable type-strain genomes for metagenomic binning, comparative biology and taxonomic classification.</title>
        <authorList>
            <person name="Goeker M."/>
        </authorList>
    </citation>
    <scope>NUCLEOTIDE SEQUENCE [LARGE SCALE GENOMIC DNA]</scope>
    <source>
        <strain evidence="1 2">DSM 102969</strain>
    </source>
</reference>
<evidence type="ECO:0000313" key="2">
    <source>
        <dbReference type="Proteomes" id="UP000294547"/>
    </source>
</evidence>
<sequence>MAEYRSAGEAATVHEKALEAAAARVPAWAGRGFRYRPLVGGIMNQNWLVEVEGEARSFFLKIPGPGSEMFIDRLAANEAARNAHAIGVAPEVVFFDPADGLEVHEFLVGYRACTNADFADPAIQAGVLDIYRRLHAGPMLSLTKTVFDMIEEHVEQGRELGAHFPPAMDWILHRYGEAKAAFLASGLDVVPCFNDPMPGNFLIDAVGAGKPMKLIDYEFASNNERAYELGVLFAEMFYDEAKTLELIETYCGEVRPATVARIVVSRALADVKWASWAVVNRKLNTWDFDYQKYGIWKYMRARDVMADPRWDTWLRAM</sequence>
<organism evidence="1 2">
    <name type="scientific">Oharaeibacter diazotrophicus</name>
    <dbReference type="NCBI Taxonomy" id="1920512"/>
    <lineage>
        <taxon>Bacteria</taxon>
        <taxon>Pseudomonadati</taxon>
        <taxon>Pseudomonadota</taxon>
        <taxon>Alphaproteobacteria</taxon>
        <taxon>Hyphomicrobiales</taxon>
        <taxon>Pleomorphomonadaceae</taxon>
        <taxon>Oharaeibacter</taxon>
    </lineage>
</organism>
<dbReference type="GO" id="GO:0004305">
    <property type="term" value="F:ethanolamine kinase activity"/>
    <property type="evidence" value="ECO:0007669"/>
    <property type="project" value="TreeGrafter"/>
</dbReference>
<dbReference type="AlphaFoldDB" id="A0A4R6RBK1"/>
<evidence type="ECO:0000313" key="1">
    <source>
        <dbReference type="EMBL" id="TDP83510.1"/>
    </source>
</evidence>
<dbReference type="Pfam" id="PF01633">
    <property type="entry name" value="Choline_kinase"/>
    <property type="match status" value="1"/>
</dbReference>
<dbReference type="Proteomes" id="UP000294547">
    <property type="component" value="Unassembled WGS sequence"/>
</dbReference>
<dbReference type="RefSeq" id="WP_126538515.1">
    <property type="nucleotide sequence ID" value="NZ_BSPM01000009.1"/>
</dbReference>
<dbReference type="PANTHER" id="PTHR22603">
    <property type="entry name" value="CHOLINE/ETHANOALAMINE KINASE"/>
    <property type="match status" value="1"/>
</dbReference>
<dbReference type="Gene3D" id="3.30.200.20">
    <property type="entry name" value="Phosphorylase Kinase, domain 1"/>
    <property type="match status" value="1"/>
</dbReference>
<dbReference type="CDD" id="cd05151">
    <property type="entry name" value="ChoK-like"/>
    <property type="match status" value="1"/>
</dbReference>
<name>A0A4R6RBK1_9HYPH</name>
<keyword evidence="2" id="KW-1185">Reference proteome</keyword>
<dbReference type="PANTHER" id="PTHR22603:SF66">
    <property type="entry name" value="ETHANOLAMINE KINASE"/>
    <property type="match status" value="1"/>
</dbReference>
<keyword evidence="1" id="KW-0418">Kinase</keyword>
<dbReference type="Gene3D" id="3.90.1200.10">
    <property type="match status" value="1"/>
</dbReference>
<dbReference type="SUPFAM" id="SSF56112">
    <property type="entry name" value="Protein kinase-like (PK-like)"/>
    <property type="match status" value="1"/>
</dbReference>
<dbReference type="InterPro" id="IPR011009">
    <property type="entry name" value="Kinase-like_dom_sf"/>
</dbReference>
<protein>
    <submittedName>
        <fullName evidence="1">Thiamine kinase-like enzyme</fullName>
    </submittedName>
</protein>
<dbReference type="GO" id="GO:0006646">
    <property type="term" value="P:phosphatidylethanolamine biosynthetic process"/>
    <property type="evidence" value="ECO:0007669"/>
    <property type="project" value="TreeGrafter"/>
</dbReference>
<keyword evidence="1" id="KW-0808">Transferase</keyword>
<dbReference type="OrthoDB" id="179763at2"/>
<dbReference type="EMBL" id="SNXY01000009">
    <property type="protein sequence ID" value="TDP83510.1"/>
    <property type="molecule type" value="Genomic_DNA"/>
</dbReference>
<accession>A0A4R6RBK1</accession>
<proteinExistence type="predicted"/>
<comment type="caution">
    <text evidence="1">The sequence shown here is derived from an EMBL/GenBank/DDBJ whole genome shotgun (WGS) entry which is preliminary data.</text>
</comment>
<gene>
    <name evidence="1" type="ORF">EDD54_3472</name>
</gene>
<dbReference type="GO" id="GO:0005737">
    <property type="term" value="C:cytoplasm"/>
    <property type="evidence" value="ECO:0007669"/>
    <property type="project" value="TreeGrafter"/>
</dbReference>